<evidence type="ECO:0000313" key="5">
    <source>
        <dbReference type="Proteomes" id="UP000199415"/>
    </source>
</evidence>
<name>A0A1G7MDZ4_9PROT</name>
<protein>
    <submittedName>
        <fullName evidence="4">Ribosomal protein S18 acetylase RimI</fullName>
    </submittedName>
</protein>
<dbReference type="CDD" id="cd04301">
    <property type="entry name" value="NAT_SF"/>
    <property type="match status" value="1"/>
</dbReference>
<keyword evidence="4" id="KW-0689">Ribosomal protein</keyword>
<dbReference type="Proteomes" id="UP000199415">
    <property type="component" value="Unassembled WGS sequence"/>
</dbReference>
<dbReference type="GO" id="GO:0016747">
    <property type="term" value="F:acyltransferase activity, transferring groups other than amino-acyl groups"/>
    <property type="evidence" value="ECO:0007669"/>
    <property type="project" value="InterPro"/>
</dbReference>
<dbReference type="Gene3D" id="3.40.630.30">
    <property type="match status" value="1"/>
</dbReference>
<dbReference type="InterPro" id="IPR000182">
    <property type="entry name" value="GNAT_dom"/>
</dbReference>
<evidence type="ECO:0000256" key="2">
    <source>
        <dbReference type="ARBA" id="ARBA00023315"/>
    </source>
</evidence>
<dbReference type="GO" id="GO:0005840">
    <property type="term" value="C:ribosome"/>
    <property type="evidence" value="ECO:0007669"/>
    <property type="project" value="UniProtKB-KW"/>
</dbReference>
<organism evidence="4 5">
    <name type="scientific">Limimonas halophila</name>
    <dbReference type="NCBI Taxonomy" id="1082479"/>
    <lineage>
        <taxon>Bacteria</taxon>
        <taxon>Pseudomonadati</taxon>
        <taxon>Pseudomonadota</taxon>
        <taxon>Alphaproteobacteria</taxon>
        <taxon>Rhodospirillales</taxon>
        <taxon>Rhodovibrionaceae</taxon>
        <taxon>Limimonas</taxon>
    </lineage>
</organism>
<proteinExistence type="predicted"/>
<dbReference type="EMBL" id="FNCE01000001">
    <property type="protein sequence ID" value="SDF59430.1"/>
    <property type="molecule type" value="Genomic_DNA"/>
</dbReference>
<keyword evidence="4" id="KW-0687">Ribonucleoprotein</keyword>
<evidence type="ECO:0000256" key="1">
    <source>
        <dbReference type="ARBA" id="ARBA00022679"/>
    </source>
</evidence>
<feature type="domain" description="N-acetyltransferase" evidence="3">
    <location>
        <begin position="5"/>
        <end position="185"/>
    </location>
</feature>
<dbReference type="SUPFAM" id="SSF55729">
    <property type="entry name" value="Acyl-CoA N-acyltransferases (Nat)"/>
    <property type="match status" value="1"/>
</dbReference>
<dbReference type="InterPro" id="IPR016181">
    <property type="entry name" value="Acyl_CoA_acyltransferase"/>
</dbReference>
<dbReference type="AlphaFoldDB" id="A0A1G7MDZ4"/>
<dbReference type="PROSITE" id="PS51186">
    <property type="entry name" value="GNAT"/>
    <property type="match status" value="1"/>
</dbReference>
<dbReference type="Pfam" id="PF08445">
    <property type="entry name" value="FR47"/>
    <property type="match status" value="1"/>
</dbReference>
<evidence type="ECO:0000259" key="3">
    <source>
        <dbReference type="PROSITE" id="PS51186"/>
    </source>
</evidence>
<gene>
    <name evidence="4" type="ORF">SAMN05216241_101562</name>
</gene>
<sequence length="185" mass="20410">MKTAVRVRTATPADARAIAGIHVETWQAAYAGIVPDSYLVNMTVPRVLQHWRAILDDPNNIETVLVAEAHPRGERRRIVAFGSCGPERTSRLGYGGEVYTLYVSPDWQGEGTGGQLFADLLARVHKEGGKTAVVWVLAENPARFFYEHMGGQAVAHRRTPFAGEPLRETAYAWPDLAGWLAQMRG</sequence>
<keyword evidence="1" id="KW-0808">Transferase</keyword>
<accession>A0A1G7MDZ4</accession>
<evidence type="ECO:0000313" key="4">
    <source>
        <dbReference type="EMBL" id="SDF59430.1"/>
    </source>
</evidence>
<dbReference type="RefSeq" id="WP_090018566.1">
    <property type="nucleotide sequence ID" value="NZ_FNCE01000001.1"/>
</dbReference>
<dbReference type="InterPro" id="IPR013653">
    <property type="entry name" value="GCN5-like_dom"/>
</dbReference>
<keyword evidence="5" id="KW-1185">Reference proteome</keyword>
<dbReference type="STRING" id="1082479.SAMN05216241_101562"/>
<keyword evidence="2" id="KW-0012">Acyltransferase</keyword>
<dbReference type="InterPro" id="IPR050832">
    <property type="entry name" value="Bact_Acetyltransf"/>
</dbReference>
<dbReference type="OrthoDB" id="9799154at2"/>
<dbReference type="PANTHER" id="PTHR43877">
    <property type="entry name" value="AMINOALKYLPHOSPHONATE N-ACETYLTRANSFERASE-RELATED-RELATED"/>
    <property type="match status" value="1"/>
</dbReference>
<reference evidence="4 5" key="1">
    <citation type="submission" date="2016-10" db="EMBL/GenBank/DDBJ databases">
        <authorList>
            <person name="de Groot N.N."/>
        </authorList>
    </citation>
    <scope>NUCLEOTIDE SEQUENCE [LARGE SCALE GENOMIC DNA]</scope>
    <source>
        <strain evidence="4 5">DSM 25584</strain>
    </source>
</reference>